<dbReference type="InterPro" id="IPR001926">
    <property type="entry name" value="TrpB-like_PALP"/>
</dbReference>
<dbReference type="PANTHER" id="PTHR43780">
    <property type="entry name" value="1-AMINOCYCLOPROPANE-1-CARBOXYLATE DEAMINASE-RELATED"/>
    <property type="match status" value="1"/>
</dbReference>
<dbReference type="Proteomes" id="UP001225072">
    <property type="component" value="Unassembled WGS sequence"/>
</dbReference>
<keyword evidence="6" id="KW-1185">Reference proteome</keyword>
<gene>
    <name evidence="5" type="ORF">QE404_000446</name>
</gene>
<dbReference type="Pfam" id="PF00291">
    <property type="entry name" value="PALP"/>
    <property type="match status" value="1"/>
</dbReference>
<dbReference type="Gene3D" id="3.40.50.1100">
    <property type="match status" value="2"/>
</dbReference>
<name>A0ABU0TE03_9FLAO</name>
<dbReference type="InterPro" id="IPR036052">
    <property type="entry name" value="TrpB-like_PALP_sf"/>
</dbReference>
<evidence type="ECO:0000259" key="4">
    <source>
        <dbReference type="Pfam" id="PF00291"/>
    </source>
</evidence>
<comment type="similarity">
    <text evidence="2">Belongs to the ACC deaminase/D-cysteine desulfhydrase family.</text>
</comment>
<dbReference type="GO" id="GO:0008660">
    <property type="term" value="F:1-aminocyclopropane-1-carboxylate deaminase activity"/>
    <property type="evidence" value="ECO:0007669"/>
    <property type="project" value="UniProtKB-EC"/>
</dbReference>
<feature type="domain" description="Tryptophan synthase beta chain-like PALP" evidence="4">
    <location>
        <begin position="53"/>
        <end position="315"/>
    </location>
</feature>
<evidence type="ECO:0000256" key="3">
    <source>
        <dbReference type="ARBA" id="ARBA00022898"/>
    </source>
</evidence>
<dbReference type="EMBL" id="JAUTAL010000001">
    <property type="protein sequence ID" value="MDQ1095299.1"/>
    <property type="molecule type" value="Genomic_DNA"/>
</dbReference>
<comment type="cofactor">
    <cofactor evidence="1">
        <name>pyridoxal 5'-phosphate</name>
        <dbReference type="ChEBI" id="CHEBI:597326"/>
    </cofactor>
</comment>
<keyword evidence="5" id="KW-0378">Hydrolase</keyword>
<organism evidence="5 6">
    <name type="scientific">Chryseobacterium camelliae</name>
    <dbReference type="NCBI Taxonomy" id="1265445"/>
    <lineage>
        <taxon>Bacteria</taxon>
        <taxon>Pseudomonadati</taxon>
        <taxon>Bacteroidota</taxon>
        <taxon>Flavobacteriia</taxon>
        <taxon>Flavobacteriales</taxon>
        <taxon>Weeksellaceae</taxon>
        <taxon>Chryseobacterium group</taxon>
        <taxon>Chryseobacterium</taxon>
    </lineage>
</organism>
<evidence type="ECO:0000256" key="2">
    <source>
        <dbReference type="ARBA" id="ARBA00008639"/>
    </source>
</evidence>
<keyword evidence="3" id="KW-0663">Pyridoxal phosphate</keyword>
<evidence type="ECO:0000256" key="1">
    <source>
        <dbReference type="ARBA" id="ARBA00001933"/>
    </source>
</evidence>
<evidence type="ECO:0000313" key="6">
    <source>
        <dbReference type="Proteomes" id="UP001225072"/>
    </source>
</evidence>
<sequence>MSATRIISRKEHFGLFCNTDDLFNISISNKFRKFAGMNIPDIHIPITKIPVGSNIQLFMKREDLIHPGISGNKYWKLFYNINHYLDKNHSQPYLITFGGAFSNHIAAVSAVAKQFGIPALGVIRGEELHDQWQDNPTLAFADKNGMGLKFVTREQYRHKDRLTVGLQADFPDALIIPEGGTNADAVKGVGFMLNNETKDFDYLCTAVGTGGTLAGISSYCEDHQRVVGLKVVSDSSLESKIAELTSKRNFDLIDSAFGGYGKIKDKNIRFINDFKSRYGIPLDPIYTGKMMQKVLELAEQGYFPENSRILCFHTGGLQGIEGANLLLKKQNRNLIT</sequence>
<accession>A0ABU0TE03</accession>
<dbReference type="InterPro" id="IPR027278">
    <property type="entry name" value="ACCD_DCysDesulf"/>
</dbReference>
<dbReference type="SUPFAM" id="SSF53686">
    <property type="entry name" value="Tryptophan synthase beta subunit-like PLP-dependent enzymes"/>
    <property type="match status" value="1"/>
</dbReference>
<proteinExistence type="inferred from homology"/>
<dbReference type="PANTHER" id="PTHR43780:SF2">
    <property type="entry name" value="1-AMINOCYCLOPROPANE-1-CARBOXYLATE DEAMINASE-RELATED"/>
    <property type="match status" value="1"/>
</dbReference>
<reference evidence="5 6" key="1">
    <citation type="submission" date="2023-07" db="EMBL/GenBank/DDBJ databases">
        <title>Functional and genomic diversity of the sorghum phyllosphere microbiome.</title>
        <authorList>
            <person name="Shade A."/>
        </authorList>
    </citation>
    <scope>NUCLEOTIDE SEQUENCE [LARGE SCALE GENOMIC DNA]</scope>
    <source>
        <strain evidence="5 6">SORGH_AS_1064</strain>
    </source>
</reference>
<comment type="caution">
    <text evidence="5">The sequence shown here is derived from an EMBL/GenBank/DDBJ whole genome shotgun (WGS) entry which is preliminary data.</text>
</comment>
<dbReference type="PIRSF" id="PIRSF006278">
    <property type="entry name" value="ACCD_DCysDesulf"/>
    <property type="match status" value="1"/>
</dbReference>
<dbReference type="EC" id="3.5.99.7" evidence="5"/>
<evidence type="ECO:0000313" key="5">
    <source>
        <dbReference type="EMBL" id="MDQ1095299.1"/>
    </source>
</evidence>
<protein>
    <submittedName>
        <fullName evidence="5">1-aminocyclopropane-1-carboxylate deaminase</fullName>
        <ecNumber evidence="5">3.5.99.7</ecNumber>
    </submittedName>
</protein>